<reference evidence="9 10" key="1">
    <citation type="submission" date="2017-11" db="EMBL/GenBank/DDBJ databases">
        <title>Genomic Encyclopedia of Archaeal and Bacterial Type Strains, Phase II (KMG-II): From Individual Species to Whole Genera.</title>
        <authorList>
            <person name="Goeker M."/>
        </authorList>
    </citation>
    <scope>NUCLEOTIDE SEQUENCE [LARGE SCALE GENOMIC DNA]</scope>
    <source>
        <strain evidence="9 10">DSM 27393</strain>
    </source>
</reference>
<dbReference type="RefSeq" id="WP_245866436.1">
    <property type="nucleotide sequence ID" value="NZ_PGFF01000001.1"/>
</dbReference>
<evidence type="ECO:0000256" key="5">
    <source>
        <dbReference type="ARBA" id="ARBA00023136"/>
    </source>
</evidence>
<keyword evidence="10" id="KW-1185">Reference proteome</keyword>
<comment type="subcellular location">
    <subcellularLocation>
        <location evidence="1">Membrane</location>
        <topology evidence="1">Multi-pass membrane protein</topology>
    </subcellularLocation>
</comment>
<dbReference type="PANTHER" id="PTHR31566">
    <property type="entry name" value="CYTOCHROME C BIOGENESIS PROTEIN CCS1, CHLOROPLASTIC"/>
    <property type="match status" value="1"/>
</dbReference>
<feature type="region of interest" description="Disordered" evidence="6">
    <location>
        <begin position="1"/>
        <end position="24"/>
    </location>
</feature>
<accession>A0A2M9CGD6</accession>
<evidence type="ECO:0000259" key="8">
    <source>
        <dbReference type="Pfam" id="PF05140"/>
    </source>
</evidence>
<dbReference type="InterPro" id="IPR023494">
    <property type="entry name" value="Cyt_c_bgen_Ccs1/CcsB/ResB"/>
</dbReference>
<sequence length="548" mass="59677">MTAGERTHDPLRPSDHFDAPAGTVTQPKLGPVGYLRFFWRQLTSMRTALILLLLLAVAAVPGSLFPQTSSDPNGVVQFKRDNPDAVPVMDFFQLFDVYTSVWFSAIYLLLFVSLVGCIIPRAKHHYDALRARPPRTPARLQRLPAYATADTTADAAVAIDEARKLLRSQRYRIEPFPSTGSGQAEGRDGASSLSAERGYLRETGNLVFHSALVGILVAVGAGGGFSYTGQKVIVQDRAFTNALTSYDSFNPGRFFDESALEPFSIRLDDFTAEYEENAETRQPQATDFEAKVTTTTQDGTEKQQTIKVNHPLEIGGNQVYLLGNGYAPVITVRDSTGAVAFSQPVPFLPQDGNNTSLGVIKAPDARPDDLAFLAFFYPTAAPLESGALTSVWPEPELPVLSMNLYTGDLGLDEGVPRNVYALDVDELEQRTGGETGIDPIVLEPGGSADLPDGLGSVTFEGIQRFVSLDIHHDPTQGWVLLFAVLVIAGLLTSLFVPRRRMWVKATPIDGGTRLEYAALARGDDPNLERAVADLATAHAQRLERRMHS</sequence>
<keyword evidence="5 7" id="KW-0472">Membrane</keyword>
<gene>
    <name evidence="9" type="ORF">CLV46_0441</name>
</gene>
<feature type="transmembrane region" description="Helical" evidence="7">
    <location>
        <begin position="477"/>
        <end position="496"/>
    </location>
</feature>
<dbReference type="GO" id="GO:0016020">
    <property type="term" value="C:membrane"/>
    <property type="evidence" value="ECO:0007669"/>
    <property type="project" value="UniProtKB-SubCell"/>
</dbReference>
<evidence type="ECO:0000256" key="2">
    <source>
        <dbReference type="ARBA" id="ARBA00022692"/>
    </source>
</evidence>
<evidence type="ECO:0000313" key="9">
    <source>
        <dbReference type="EMBL" id="PJJ70912.1"/>
    </source>
</evidence>
<feature type="compositionally biased region" description="Basic and acidic residues" evidence="6">
    <location>
        <begin position="1"/>
        <end position="18"/>
    </location>
</feature>
<keyword evidence="4 7" id="KW-1133">Transmembrane helix</keyword>
<evidence type="ECO:0000313" key="10">
    <source>
        <dbReference type="Proteomes" id="UP000228758"/>
    </source>
</evidence>
<evidence type="ECO:0000256" key="4">
    <source>
        <dbReference type="ARBA" id="ARBA00022989"/>
    </source>
</evidence>
<proteinExistence type="predicted"/>
<evidence type="ECO:0000256" key="3">
    <source>
        <dbReference type="ARBA" id="ARBA00022748"/>
    </source>
</evidence>
<dbReference type="GO" id="GO:0017004">
    <property type="term" value="P:cytochrome complex assembly"/>
    <property type="evidence" value="ECO:0007669"/>
    <property type="project" value="UniProtKB-KW"/>
</dbReference>
<comment type="caution">
    <text evidence="9">The sequence shown here is derived from an EMBL/GenBank/DDBJ whole genome shotgun (WGS) entry which is preliminary data.</text>
</comment>
<evidence type="ECO:0000256" key="6">
    <source>
        <dbReference type="SAM" id="MobiDB-lite"/>
    </source>
</evidence>
<keyword evidence="3" id="KW-0201">Cytochrome c-type biogenesis</keyword>
<dbReference type="EMBL" id="PGFF01000001">
    <property type="protein sequence ID" value="PJJ70912.1"/>
    <property type="molecule type" value="Genomic_DNA"/>
</dbReference>
<name>A0A2M9CGD6_9MICO</name>
<feature type="transmembrane region" description="Helical" evidence="7">
    <location>
        <begin position="101"/>
        <end position="122"/>
    </location>
</feature>
<feature type="transmembrane region" description="Helical" evidence="7">
    <location>
        <begin position="47"/>
        <end position="65"/>
    </location>
</feature>
<organism evidence="9 10">
    <name type="scientific">Diaminobutyricimonas aerilata</name>
    <dbReference type="NCBI Taxonomy" id="1162967"/>
    <lineage>
        <taxon>Bacteria</taxon>
        <taxon>Bacillati</taxon>
        <taxon>Actinomycetota</taxon>
        <taxon>Actinomycetes</taxon>
        <taxon>Micrococcales</taxon>
        <taxon>Microbacteriaceae</taxon>
        <taxon>Diaminobutyricimonas</taxon>
    </lineage>
</organism>
<protein>
    <submittedName>
        <fullName evidence="9">Cytochrome c biogenesis protein</fullName>
    </submittedName>
</protein>
<dbReference type="AlphaFoldDB" id="A0A2M9CGD6"/>
<dbReference type="PANTHER" id="PTHR31566:SF0">
    <property type="entry name" value="CYTOCHROME C BIOGENESIS PROTEIN CCS1, CHLOROPLASTIC"/>
    <property type="match status" value="1"/>
</dbReference>
<evidence type="ECO:0000256" key="1">
    <source>
        <dbReference type="ARBA" id="ARBA00004141"/>
    </source>
</evidence>
<dbReference type="Pfam" id="PF05140">
    <property type="entry name" value="ResB"/>
    <property type="match status" value="1"/>
</dbReference>
<evidence type="ECO:0000256" key="7">
    <source>
        <dbReference type="SAM" id="Phobius"/>
    </source>
</evidence>
<feature type="domain" description="ResB-like" evidence="8">
    <location>
        <begin position="45"/>
        <end position="531"/>
    </location>
</feature>
<keyword evidence="2 7" id="KW-0812">Transmembrane</keyword>
<feature type="transmembrane region" description="Helical" evidence="7">
    <location>
        <begin position="206"/>
        <end position="227"/>
    </location>
</feature>
<dbReference type="Proteomes" id="UP000228758">
    <property type="component" value="Unassembled WGS sequence"/>
</dbReference>
<dbReference type="InterPro" id="IPR007816">
    <property type="entry name" value="ResB-like_domain"/>
</dbReference>